<organism evidence="1 2">
    <name type="scientific">candidate division MSBL1 archaeon SCGC-AAA382A20</name>
    <dbReference type="NCBI Taxonomy" id="1698280"/>
    <lineage>
        <taxon>Archaea</taxon>
        <taxon>Methanobacteriati</taxon>
        <taxon>Methanobacteriota</taxon>
        <taxon>candidate division MSBL1</taxon>
    </lineage>
</organism>
<dbReference type="EMBL" id="LHYE01000003">
    <property type="protein sequence ID" value="KXB07664.1"/>
    <property type="molecule type" value="Genomic_DNA"/>
</dbReference>
<sequence>MEITLEPTEPNWLTEMLEVIIRKNLKDSTLSEDVRGWKFCAGVTETESEVSSTLGFRKGEIVLRNGEPTEASVEIKADIKTLNNIKQGGLLIGLKELLKGNLEKKGSFSDLLKLQKVLSS</sequence>
<comment type="caution">
    <text evidence="1">The sequence shown here is derived from an EMBL/GenBank/DDBJ whole genome shotgun (WGS) entry which is preliminary data.</text>
</comment>
<dbReference type="Proteomes" id="UP000070263">
    <property type="component" value="Unassembled WGS sequence"/>
</dbReference>
<evidence type="ECO:0000313" key="2">
    <source>
        <dbReference type="Proteomes" id="UP000070263"/>
    </source>
</evidence>
<evidence type="ECO:0008006" key="3">
    <source>
        <dbReference type="Google" id="ProtNLM"/>
    </source>
</evidence>
<dbReference type="AlphaFoldDB" id="A0A133VMI3"/>
<protein>
    <recommendedName>
        <fullName evidence="3">SCP2 domain-containing protein</fullName>
    </recommendedName>
</protein>
<dbReference type="InterPro" id="IPR036527">
    <property type="entry name" value="SCP2_sterol-bd_dom_sf"/>
</dbReference>
<reference evidence="1 2" key="1">
    <citation type="journal article" date="2016" name="Sci. Rep.">
        <title>Metabolic traits of an uncultured archaeal lineage -MSBL1- from brine pools of the Red Sea.</title>
        <authorList>
            <person name="Mwirichia R."/>
            <person name="Alam I."/>
            <person name="Rashid M."/>
            <person name="Vinu M."/>
            <person name="Ba-Alawi W."/>
            <person name="Anthony Kamau A."/>
            <person name="Kamanda Ngugi D."/>
            <person name="Goker M."/>
            <person name="Klenk H.P."/>
            <person name="Bajic V."/>
            <person name="Stingl U."/>
        </authorList>
    </citation>
    <scope>NUCLEOTIDE SEQUENCE [LARGE SCALE GENOMIC DNA]</scope>
    <source>
        <strain evidence="1">SCGC-AAA382A20</strain>
    </source>
</reference>
<name>A0A133VMI3_9EURY</name>
<keyword evidence="2" id="KW-1185">Reference proteome</keyword>
<dbReference type="Gene3D" id="3.30.1050.10">
    <property type="entry name" value="SCP2 sterol-binding domain"/>
    <property type="match status" value="1"/>
</dbReference>
<accession>A0A133VMI3</accession>
<gene>
    <name evidence="1" type="ORF">AKJ51_00525</name>
</gene>
<proteinExistence type="predicted"/>
<evidence type="ECO:0000313" key="1">
    <source>
        <dbReference type="EMBL" id="KXB07664.1"/>
    </source>
</evidence>